<feature type="compositionally biased region" description="Basic and acidic residues" evidence="30">
    <location>
        <begin position="66"/>
        <end position="82"/>
    </location>
</feature>
<dbReference type="PROSITE" id="PS51455">
    <property type="entry name" value="PIPK"/>
    <property type="match status" value="1"/>
</dbReference>
<dbReference type="CDD" id="cd03334">
    <property type="entry name" value="Fab1_TCP"/>
    <property type="match status" value="1"/>
</dbReference>
<dbReference type="GO" id="GO:0000285">
    <property type="term" value="F:1-phosphatidylinositol-3-phosphate 5-kinase activity"/>
    <property type="evidence" value="ECO:0007669"/>
    <property type="project" value="UniProtKB-EC"/>
</dbReference>
<dbReference type="EC" id="2.7.1.150" evidence="3"/>
<keyword evidence="7" id="KW-0479">Metal-binding</keyword>
<dbReference type="OMA" id="QSVWNDT"/>
<evidence type="ECO:0000256" key="3">
    <source>
        <dbReference type="ARBA" id="ARBA00012009"/>
    </source>
</evidence>
<evidence type="ECO:0000256" key="7">
    <source>
        <dbReference type="ARBA" id="ARBA00022723"/>
    </source>
</evidence>
<dbReference type="GO" id="GO:0008270">
    <property type="term" value="F:zinc ion binding"/>
    <property type="evidence" value="ECO:0007669"/>
    <property type="project" value="UniProtKB-KW"/>
</dbReference>
<dbReference type="PANTHER" id="PTHR46715">
    <property type="entry name" value="1-PHOSPHATIDYLINOSITOL 3-PHOSPHATE 5-KINASE"/>
    <property type="match status" value="1"/>
</dbReference>
<evidence type="ECO:0000256" key="10">
    <source>
        <dbReference type="ARBA" id="ARBA00022771"/>
    </source>
</evidence>
<dbReference type="SUPFAM" id="SSF46785">
    <property type="entry name" value="Winged helix' DNA-binding domain"/>
    <property type="match status" value="1"/>
</dbReference>
<evidence type="ECO:0000259" key="33">
    <source>
        <dbReference type="PROSITE" id="PS51455"/>
    </source>
</evidence>
<evidence type="ECO:0000256" key="19">
    <source>
        <dbReference type="ARBA" id="ARBA00048977"/>
    </source>
</evidence>
<dbReference type="FunFam" id="3.30.800.10:FF:000004">
    <property type="entry name" value="1-phosphatidylinositol 3-phosphate 5-kinase isoform X1"/>
    <property type="match status" value="1"/>
</dbReference>
<evidence type="ECO:0000256" key="26">
    <source>
        <dbReference type="ARBA" id="ARBA00077675"/>
    </source>
</evidence>
<dbReference type="Gene3D" id="3.30.40.10">
    <property type="entry name" value="Zinc/RING finger domain, C3HC4 (zinc finger)"/>
    <property type="match status" value="1"/>
</dbReference>
<feature type="compositionally biased region" description="Polar residues" evidence="30">
    <location>
        <begin position="1989"/>
        <end position="2001"/>
    </location>
</feature>
<dbReference type="GO" id="GO:0035556">
    <property type="term" value="P:intracellular signal transduction"/>
    <property type="evidence" value="ECO:0007669"/>
    <property type="project" value="InterPro"/>
</dbReference>
<feature type="compositionally biased region" description="Basic and acidic residues" evidence="30">
    <location>
        <begin position="1045"/>
        <end position="1084"/>
    </location>
</feature>
<feature type="region of interest" description="Disordered" evidence="30">
    <location>
        <begin position="1977"/>
        <end position="2060"/>
    </location>
</feature>
<proteinExistence type="predicted"/>
<dbReference type="InterPro" id="IPR027484">
    <property type="entry name" value="PInositol-4-P-5-kinase_N"/>
</dbReference>
<evidence type="ECO:0000256" key="15">
    <source>
        <dbReference type="ARBA" id="ARBA00023098"/>
    </source>
</evidence>
<keyword evidence="9" id="KW-0967">Endosome</keyword>
<feature type="region of interest" description="Disordered" evidence="30">
    <location>
        <begin position="154"/>
        <end position="203"/>
    </location>
</feature>
<dbReference type="GO" id="GO:0090385">
    <property type="term" value="P:phagosome-lysosome fusion"/>
    <property type="evidence" value="ECO:0007669"/>
    <property type="project" value="TreeGrafter"/>
</dbReference>
<keyword evidence="5" id="KW-0597">Phosphoprotein</keyword>
<feature type="region of interest" description="Disordered" evidence="30">
    <location>
        <begin position="47"/>
        <end position="124"/>
    </location>
</feature>
<dbReference type="Pfam" id="PF00610">
    <property type="entry name" value="DEP"/>
    <property type="match status" value="1"/>
</dbReference>
<name>A0A913ZA45_PATMI</name>
<dbReference type="SMART" id="SM00064">
    <property type="entry name" value="FYVE"/>
    <property type="match status" value="1"/>
</dbReference>
<dbReference type="InterPro" id="IPR043548">
    <property type="entry name" value="PIKfyve"/>
</dbReference>
<keyword evidence="17" id="KW-0968">Cytoplasmic vesicle</keyword>
<dbReference type="GO" id="GO:0046488">
    <property type="term" value="P:phosphatidylinositol metabolic process"/>
    <property type="evidence" value="ECO:0007669"/>
    <property type="project" value="UniProtKB-UniRule"/>
</dbReference>
<dbReference type="InterPro" id="IPR000591">
    <property type="entry name" value="DEP_dom"/>
</dbReference>
<dbReference type="GO" id="GO:0000139">
    <property type="term" value="C:Golgi membrane"/>
    <property type="evidence" value="ECO:0007669"/>
    <property type="project" value="UniProtKB-ARBA"/>
</dbReference>
<evidence type="ECO:0000256" key="30">
    <source>
        <dbReference type="SAM" id="MobiDB-lite"/>
    </source>
</evidence>
<dbReference type="CDD" id="cd17300">
    <property type="entry name" value="PIPKc_PIKfyve"/>
    <property type="match status" value="1"/>
</dbReference>
<dbReference type="Gene3D" id="3.50.7.10">
    <property type="entry name" value="GroEL"/>
    <property type="match status" value="1"/>
</dbReference>
<feature type="region of interest" description="Disordered" evidence="30">
    <location>
        <begin position="329"/>
        <end position="348"/>
    </location>
</feature>
<keyword evidence="8 29" id="KW-0547">Nucleotide-binding</keyword>
<feature type="compositionally biased region" description="Polar residues" evidence="30">
    <location>
        <begin position="1686"/>
        <end position="1696"/>
    </location>
</feature>
<dbReference type="CDD" id="cd15725">
    <property type="entry name" value="FYVE_PIKfyve_Fab1"/>
    <property type="match status" value="1"/>
</dbReference>
<reference evidence="34" key="1">
    <citation type="submission" date="2022-11" db="UniProtKB">
        <authorList>
            <consortium name="EnsemblMetazoa"/>
        </authorList>
    </citation>
    <scope>IDENTIFICATION</scope>
</reference>
<dbReference type="Proteomes" id="UP000887568">
    <property type="component" value="Unplaced"/>
</dbReference>
<accession>A0A913ZA45</accession>
<evidence type="ECO:0000256" key="4">
    <source>
        <dbReference type="ARBA" id="ARBA00012513"/>
    </source>
</evidence>
<dbReference type="FunFam" id="3.30.810.10:FF:000001">
    <property type="entry name" value="1-phosphatidylinositol 3-phosphate 5-kinase FAB1"/>
    <property type="match status" value="1"/>
</dbReference>
<dbReference type="SMART" id="SM00330">
    <property type="entry name" value="PIPKc"/>
    <property type="match status" value="1"/>
</dbReference>
<comment type="subcellular location">
    <subcellularLocation>
        <location evidence="18">Cytoplasmic vesicle</location>
        <location evidence="18">Phagosome membrane</location>
        <topology evidence="18">Peripheral membrane protein</topology>
    </subcellularLocation>
    <subcellularLocation>
        <location evidence="1">Early endosome membrane</location>
        <topology evidence="1">Peripheral membrane protein</topology>
    </subcellularLocation>
    <subcellularLocation>
        <location evidence="2">Late endosome membrane</location>
        <topology evidence="2">Peripheral membrane protein</topology>
    </subcellularLocation>
</comment>
<evidence type="ECO:0000256" key="8">
    <source>
        <dbReference type="ARBA" id="ARBA00022741"/>
    </source>
</evidence>
<evidence type="ECO:0000256" key="28">
    <source>
        <dbReference type="PROSITE-ProRule" id="PRU00091"/>
    </source>
</evidence>
<feature type="region of interest" description="Disordered" evidence="30">
    <location>
        <begin position="1772"/>
        <end position="1791"/>
    </location>
</feature>
<dbReference type="GO" id="GO:0032438">
    <property type="term" value="P:melanosome organization"/>
    <property type="evidence" value="ECO:0007669"/>
    <property type="project" value="UniProtKB-ARBA"/>
</dbReference>
<evidence type="ECO:0000256" key="27">
    <source>
        <dbReference type="ARBA" id="ARBA00081348"/>
    </source>
</evidence>
<dbReference type="EnsemblMetazoa" id="XM_038191943.1">
    <property type="protein sequence ID" value="XP_038047871.1"/>
    <property type="gene ID" value="LOC119721974"/>
</dbReference>
<keyword evidence="6 29" id="KW-0808">Transferase</keyword>
<evidence type="ECO:0000256" key="16">
    <source>
        <dbReference type="ARBA" id="ARBA00023136"/>
    </source>
</evidence>
<dbReference type="Gene3D" id="3.30.800.10">
    <property type="entry name" value="Phosphatidylinositol Phosphate Kinase II Beta"/>
    <property type="match status" value="1"/>
</dbReference>
<evidence type="ECO:0000256" key="13">
    <source>
        <dbReference type="ARBA" id="ARBA00022840"/>
    </source>
</evidence>
<dbReference type="OrthoDB" id="158357at2759"/>
<evidence type="ECO:0000313" key="35">
    <source>
        <dbReference type="Proteomes" id="UP000887568"/>
    </source>
</evidence>
<dbReference type="RefSeq" id="XP_038047871.1">
    <property type="nucleotide sequence ID" value="XM_038191943.1"/>
</dbReference>
<sequence>MDPRAVYEKNSEEISTNIFRGATAGVVPQAQPVMVVENDHSKDKITFFQRLSPDQKSASRFSLPDWFRRSKDTSAPSEKEASTAKGKKKDSLPQPLHSASSLPDLHAKSQQEDKPEPVKKSESGLNASFLAPLAELGQISSRLRIEVPWKQEVTKSAFQSPTRQERPLPQSRLSLPLKPGGSQRSEDSESRSQWESSLGNKQPARSLTTVLRHLSTVVDRSGQVPQDYRDSDFKQYWMPDSQCKECYECGEKFTTLRRRHHCRVCGQIFCSHCCNQEVPGKFMGYTGNLRVCTYCCKIVLSYAQSSIGDLKMLQEDYFTLVAGEMPSSSTTPDIMTPRKKAADPGMPRQRTFSNGSTEGCFDPFELVQTPTPSTLGRSFDSVAQERQHLLKDSAQLHQLWLLIQHPSNGIMFQSHRFRLRTYSDCIVGSELVDWLLLKDKATHRLQAVAIGQALLDAKWLECAASHDRVFHDEYALYRAGKTALSSAQGKDMDISLTAEGELDEIEDRMEPSWFRDINQEDKGDLTDDDGLVKCMPTQSDDAEFVKKHRRATSGGDSIGTWTRGLRPTSDLFTSPSCDKAGVETLQRELSGPWEQEGPVPGLGEVFPNGALSTFGLDQTDLARGPILAHGWLDMDTVSQENGELETLDTLRSTSSKTLVSLAEQQLRAEGLDLSWKDTILPLAQRICSLVKPDVMNGDDMDIRQYVHIKKVPGGTRADCFMVNGTICTKNVAHKKMSGHLSNPRILLLQTAIEHQRVENKFSSIDPIVLQEHEYLKNCVLRIASLKPDILIVEKTVARLAQMFLLHSGITLVLNVKSSVMDRLSRCTEVSVIRSIDQVNQTTPMGHCLMFRLQRYELPKGFSKTLMFFEGCPSHLGCSVVLRGGEHEQLTKVKRVLNLMIYASYHSRLEISFLMDEFAKPPSHSQEADSKTVISPDASSIITPTMGASESISEGLASVQDGLADGVDGDQVDIVSEQAWAEEQELKEEADGGKLGFRATMSSMKKRIQATVASVKAHAHPDAEQELVSSRNGVLDACRDIETSKEATEVDTLERDTQETCLTEDRGGDSTERTEESVEEGKLEPEQMTANRLTKPTPGDYSEQAESSSGLTKPVELSANCDPPAESLMKEANRHSQGSVPEFDHEAMTKEIESKFLEQRRHKLISEDSTSIGSHEDIAIMSPQPVVKTKSHFSTALEEVLLSISPLIKFSLPYLETKAGKESRLRCFFKSKDLYLSPKLYPPSDPKSSEHGDSTTNTVGGDLAYHHHLIYTNVDRCSRTSDAVIIKPPHPLTFSQLTEDAKDETTRSLLADFRARGGRILQRPAVAPHSMQRQLTEAQSNARDSAEMAYRRRLDCLDIYNHQRMLLQFCSYSHLSSNAPNHCVDPWTVNMDFYSSRHDLTLGEFLERYCFSTKYKCPNELCDAEMVDHVRRFVHGNASLHVLLRNLESPIPGFTDKILMWSWCRKCRQVTPVQPMSLDSWHMSFGKYLELRFHCKDYGRRLSALPCGHSLHRHHYQYFGQHNIVASFKYSPILLREVCLPPLPLSIQQAFRSHPASAEEFKNVSAMGAQLLKEILVKIDTLTGMNGANPQAQQYFEQRNAEFTSKHQVDNHKFWQNAKDLQSKITTLASLMSAVDQQPADIVNTQLDIEDSVVSLKHILCQIAFSWNNRFSEFVQQEKERAKKKNSPSVTRQNTPITEKDGPMSISAAAAVRDIDQLSPHAGTPPRSPNRSLPTTPRDNSPSTPLGASLPVTIPQAMWHSVPTPLEVQKEESFGSVDDGTLGSSHSREGSDITAIPPSLAYLDHLGLQKMPNYGISPGLYAGLAYKPPNEPADTVNTDNELLVIEMPAKEDSEPEASLAPATATESAANKEGEDKVAVLLPEGQDQPDATSSRGELPPPSPVKTRQSNSTMKTFFSTLLPGSDLARVEMPYTPNEHHLLPSCTVMPVIIYDQESSSIIAYALSSEQYKTQLYELQQPDFPKPSEGALQPGSNPGSRNTSPTTRRHAFADSTQGTAEGKERPKKGQLTKRSSRGVISFLRSKIPDSPSSASPGSQRKEESHFTYSDTIHYHVTADESTSSFSTENKDETDFEFFKSGMEKRDASSPHIDLQFSDATNTQFFCLVYHADEFLNLRKLVFPAGEETFIRSLSRSITWLAQGGKSRSKFLKTKDDRFVLKQISRLEFQSFKEFAPHYFKYIQQAHAEQRPTTLAKILGVYKVGYHNPITNTAQKQVLLIMENLFYQRRMAQVFDLKGSIRNRHVKTTEKGQQDLVLMDENLLKHMVDSPLFIRSHSKAALTMAVHYDSMFLASHFIMDYSLLVGLDATSDELVVGIIDYIRTFTWDKKLEMMVKSTGIVGGQGKMPTVVSPELYRTRFCEAMDKYFLLVPDRWTNLGQEF</sequence>
<evidence type="ECO:0000256" key="5">
    <source>
        <dbReference type="ARBA" id="ARBA00022553"/>
    </source>
</evidence>
<feature type="region of interest" description="Disordered" evidence="30">
    <location>
        <begin position="1849"/>
        <end position="1871"/>
    </location>
</feature>
<evidence type="ECO:0000256" key="11">
    <source>
        <dbReference type="ARBA" id="ARBA00022777"/>
    </source>
</evidence>
<feature type="compositionally biased region" description="Polar residues" evidence="30">
    <location>
        <begin position="1728"/>
        <end position="1745"/>
    </location>
</feature>
<dbReference type="InterPro" id="IPR000306">
    <property type="entry name" value="Znf_FYVE"/>
</dbReference>
<dbReference type="Pfam" id="PF01504">
    <property type="entry name" value="PIP5K"/>
    <property type="match status" value="2"/>
</dbReference>
<dbReference type="Pfam" id="PF00118">
    <property type="entry name" value="Cpn60_TCP1"/>
    <property type="match status" value="1"/>
</dbReference>
<evidence type="ECO:0000256" key="23">
    <source>
        <dbReference type="ARBA" id="ARBA00071350"/>
    </source>
</evidence>
<feature type="domain" description="PIPK" evidence="33">
    <location>
        <begin position="2049"/>
        <end position="2382"/>
    </location>
</feature>
<comment type="catalytic activity">
    <reaction evidence="19">
        <text>L-seryl-[protein] + ATP = O-phospho-L-seryl-[protein] + ADP + H(+)</text>
        <dbReference type="Rhea" id="RHEA:17989"/>
        <dbReference type="Rhea" id="RHEA-COMP:9863"/>
        <dbReference type="Rhea" id="RHEA-COMP:11604"/>
        <dbReference type="ChEBI" id="CHEBI:15378"/>
        <dbReference type="ChEBI" id="CHEBI:29999"/>
        <dbReference type="ChEBI" id="CHEBI:30616"/>
        <dbReference type="ChEBI" id="CHEBI:83421"/>
        <dbReference type="ChEBI" id="CHEBI:456216"/>
        <dbReference type="EC" id="2.7.11.1"/>
    </reaction>
    <physiologicalReaction direction="left-to-right" evidence="19">
        <dbReference type="Rhea" id="RHEA:17990"/>
    </physiologicalReaction>
</comment>
<feature type="region of interest" description="Disordered" evidence="30">
    <location>
        <begin position="1678"/>
        <end position="1703"/>
    </location>
</feature>
<dbReference type="SUPFAM" id="SSF56104">
    <property type="entry name" value="SAICAR synthase-like"/>
    <property type="match status" value="1"/>
</dbReference>
<evidence type="ECO:0000256" key="9">
    <source>
        <dbReference type="ARBA" id="ARBA00022753"/>
    </source>
</evidence>
<keyword evidence="12" id="KW-0862">Zinc</keyword>
<dbReference type="InterPro" id="IPR002498">
    <property type="entry name" value="PInositol-4-P-4/5-kinase_core"/>
</dbReference>
<keyword evidence="14" id="KW-0007">Acetylation</keyword>
<keyword evidence="15" id="KW-0443">Lipid metabolism</keyword>
<dbReference type="GO" id="GO:0031901">
    <property type="term" value="C:early endosome membrane"/>
    <property type="evidence" value="ECO:0007669"/>
    <property type="project" value="UniProtKB-SubCell"/>
</dbReference>
<evidence type="ECO:0000256" key="18">
    <source>
        <dbReference type="ARBA" id="ARBA00046301"/>
    </source>
</evidence>
<dbReference type="GeneID" id="119721974"/>
<keyword evidence="16" id="KW-0472">Membrane</keyword>
<evidence type="ECO:0000256" key="22">
    <source>
        <dbReference type="ARBA" id="ARBA00065580"/>
    </source>
</evidence>
<dbReference type="EC" id="2.7.11.1" evidence="4"/>
<dbReference type="SMART" id="SM00049">
    <property type="entry name" value="DEP"/>
    <property type="match status" value="1"/>
</dbReference>
<evidence type="ECO:0000256" key="25">
    <source>
        <dbReference type="ARBA" id="ARBA00077223"/>
    </source>
</evidence>
<comment type="catalytic activity">
    <reaction evidence="21">
        <text>a 1,2-diacyl-sn-glycero-3-phospho-(1D-myo-inositol-3-phosphate) + ATP = a 1,2-diacyl-sn-glycero-3-phospho-(1D-myo-inositol-3,5-bisphosphate) + ADP + H(+)</text>
        <dbReference type="Rhea" id="RHEA:13609"/>
        <dbReference type="ChEBI" id="CHEBI:15378"/>
        <dbReference type="ChEBI" id="CHEBI:30616"/>
        <dbReference type="ChEBI" id="CHEBI:57923"/>
        <dbReference type="ChEBI" id="CHEBI:58088"/>
        <dbReference type="ChEBI" id="CHEBI:456216"/>
        <dbReference type="EC" id="2.7.1.150"/>
    </reaction>
    <physiologicalReaction direction="left-to-right" evidence="21">
        <dbReference type="Rhea" id="RHEA:13610"/>
    </physiologicalReaction>
</comment>
<keyword evidence="10 28" id="KW-0863">Zinc-finger</keyword>
<evidence type="ECO:0000259" key="32">
    <source>
        <dbReference type="PROSITE" id="PS50186"/>
    </source>
</evidence>
<dbReference type="InterPro" id="IPR027409">
    <property type="entry name" value="GroEL-like_apical_dom_sf"/>
</dbReference>
<dbReference type="GO" id="GO:0031902">
    <property type="term" value="C:late endosome membrane"/>
    <property type="evidence" value="ECO:0007669"/>
    <property type="project" value="UniProtKB-SubCell"/>
</dbReference>
<keyword evidence="35" id="KW-1185">Reference proteome</keyword>
<dbReference type="GO" id="GO:0052810">
    <property type="term" value="F:1-phosphatidylinositol-5-kinase activity"/>
    <property type="evidence" value="ECO:0007669"/>
    <property type="project" value="UniProtKB-ARBA"/>
</dbReference>
<dbReference type="Gene3D" id="3.30.810.10">
    <property type="entry name" value="2-Layer Sandwich"/>
    <property type="match status" value="1"/>
</dbReference>
<evidence type="ECO:0000256" key="20">
    <source>
        <dbReference type="ARBA" id="ARBA00050945"/>
    </source>
</evidence>
<dbReference type="GO" id="GO:0004674">
    <property type="term" value="F:protein serine/threonine kinase activity"/>
    <property type="evidence" value="ECO:0007669"/>
    <property type="project" value="UniProtKB-EC"/>
</dbReference>
<evidence type="ECO:0000256" key="1">
    <source>
        <dbReference type="ARBA" id="ARBA00004220"/>
    </source>
</evidence>
<dbReference type="InterPro" id="IPR011011">
    <property type="entry name" value="Znf_FYVE_PHD"/>
</dbReference>
<evidence type="ECO:0000256" key="17">
    <source>
        <dbReference type="ARBA" id="ARBA00023329"/>
    </source>
</evidence>
<dbReference type="InterPro" id="IPR002423">
    <property type="entry name" value="Cpn60/GroEL/TCP-1"/>
</dbReference>
<feature type="region of interest" description="Disordered" evidence="30">
    <location>
        <begin position="1717"/>
        <end position="1749"/>
    </location>
</feature>
<evidence type="ECO:0000256" key="14">
    <source>
        <dbReference type="ARBA" id="ARBA00022990"/>
    </source>
</evidence>
<dbReference type="PROSITE" id="PS50178">
    <property type="entry name" value="ZF_FYVE"/>
    <property type="match status" value="1"/>
</dbReference>
<dbReference type="SUPFAM" id="SSF57903">
    <property type="entry name" value="FYVE/PHD zinc finger"/>
    <property type="match status" value="1"/>
</dbReference>
<dbReference type="FunFam" id="3.50.7.10:FF:000007">
    <property type="entry name" value="1-phosphatidylinositol 3-phosphate 5-kinase isoform X1"/>
    <property type="match status" value="1"/>
</dbReference>
<dbReference type="InterPro" id="IPR013083">
    <property type="entry name" value="Znf_RING/FYVE/PHD"/>
</dbReference>
<feature type="region of interest" description="Disordered" evidence="30">
    <location>
        <begin position="1884"/>
        <end position="1909"/>
    </location>
</feature>
<feature type="compositionally biased region" description="Basic and acidic residues" evidence="30">
    <location>
        <begin position="105"/>
        <end position="122"/>
    </location>
</feature>
<evidence type="ECO:0000256" key="2">
    <source>
        <dbReference type="ARBA" id="ARBA00004633"/>
    </source>
</evidence>
<dbReference type="GO" id="GO:0005524">
    <property type="term" value="F:ATP binding"/>
    <property type="evidence" value="ECO:0007669"/>
    <property type="project" value="UniProtKB-UniRule"/>
</dbReference>
<dbReference type="InterPro" id="IPR036390">
    <property type="entry name" value="WH_DNA-bd_sf"/>
</dbReference>
<dbReference type="PANTHER" id="PTHR46715:SF1">
    <property type="entry name" value="1-PHOSPHATIDYLINOSITOL 3-PHOSPHATE 5-KINASE"/>
    <property type="match status" value="1"/>
</dbReference>
<keyword evidence="11 29" id="KW-0418">Kinase</keyword>
<feature type="domain" description="DEP" evidence="32">
    <location>
        <begin position="406"/>
        <end position="481"/>
    </location>
</feature>
<evidence type="ECO:0000256" key="29">
    <source>
        <dbReference type="PROSITE-ProRule" id="PRU00781"/>
    </source>
</evidence>
<protein>
    <recommendedName>
        <fullName evidence="23">1-phosphatidylinositol 3-phosphate 5-kinase</fullName>
        <ecNumber evidence="3">2.7.1.150</ecNumber>
        <ecNumber evidence="4">2.7.11.1</ecNumber>
    </recommendedName>
    <alternativeName>
        <fullName evidence="26">FYVE finger-containing phosphoinositide kinase</fullName>
    </alternativeName>
    <alternativeName>
        <fullName evidence="27">PIKfyve</fullName>
    </alternativeName>
    <alternativeName>
        <fullName evidence="25">Phosphatidylinositol 3-phosphate 5-kinase type III</fullName>
    </alternativeName>
    <alternativeName>
        <fullName evidence="24">Serine-protein kinase PIKFYVE</fullName>
    </alternativeName>
</protein>
<feature type="compositionally biased region" description="Low complexity" evidence="30">
    <location>
        <begin position="167"/>
        <end position="183"/>
    </location>
</feature>
<dbReference type="SUPFAM" id="SSF52029">
    <property type="entry name" value="GroEL apical domain-like"/>
    <property type="match status" value="1"/>
</dbReference>
<dbReference type="InterPro" id="IPR017455">
    <property type="entry name" value="Znf_FYVE-rel"/>
</dbReference>
<evidence type="ECO:0000313" key="34">
    <source>
        <dbReference type="EnsemblMetazoa" id="XP_038047871.1"/>
    </source>
</evidence>
<dbReference type="InterPro" id="IPR036388">
    <property type="entry name" value="WH-like_DNA-bd_sf"/>
</dbReference>
<evidence type="ECO:0000259" key="31">
    <source>
        <dbReference type="PROSITE" id="PS50178"/>
    </source>
</evidence>
<evidence type="ECO:0000256" key="12">
    <source>
        <dbReference type="ARBA" id="ARBA00022833"/>
    </source>
</evidence>
<dbReference type="Pfam" id="PF01363">
    <property type="entry name" value="FYVE"/>
    <property type="match status" value="1"/>
</dbReference>
<dbReference type="GO" id="GO:0016308">
    <property type="term" value="F:1-phosphatidylinositol-4-phosphate 5-kinase activity"/>
    <property type="evidence" value="ECO:0007669"/>
    <property type="project" value="UniProtKB-ARBA"/>
</dbReference>
<dbReference type="GO" id="GO:0008104">
    <property type="term" value="P:intracellular protein localization"/>
    <property type="evidence" value="ECO:0007669"/>
    <property type="project" value="UniProtKB-ARBA"/>
</dbReference>
<feature type="region of interest" description="Disordered" evidence="30">
    <location>
        <begin position="1045"/>
        <end position="1122"/>
    </location>
</feature>
<evidence type="ECO:0000256" key="24">
    <source>
        <dbReference type="ARBA" id="ARBA00076918"/>
    </source>
</evidence>
<dbReference type="FunFam" id="3.30.40.10:FF:000057">
    <property type="entry name" value="1-phosphatidylinositol 3-phosphate 5-kinase isoform X1"/>
    <property type="match status" value="1"/>
</dbReference>
<dbReference type="InterPro" id="IPR044769">
    <property type="entry name" value="PIKfyve_PIPKc"/>
</dbReference>
<dbReference type="InterPro" id="IPR027483">
    <property type="entry name" value="PInositol-4-P-4/5-kinase_C_sf"/>
</dbReference>
<evidence type="ECO:0000256" key="21">
    <source>
        <dbReference type="ARBA" id="ARBA00052820"/>
    </source>
</evidence>
<dbReference type="PROSITE" id="PS50186">
    <property type="entry name" value="DEP"/>
    <property type="match status" value="1"/>
</dbReference>
<dbReference type="GO" id="GO:0030670">
    <property type="term" value="C:phagocytic vesicle membrane"/>
    <property type="evidence" value="ECO:0007669"/>
    <property type="project" value="UniProtKB-SubCell"/>
</dbReference>
<feature type="domain" description="FYVE-type" evidence="31">
    <location>
        <begin position="240"/>
        <end position="295"/>
    </location>
</feature>
<evidence type="ECO:0000256" key="6">
    <source>
        <dbReference type="ARBA" id="ARBA00022679"/>
    </source>
</evidence>
<dbReference type="Gene3D" id="1.10.10.10">
    <property type="entry name" value="Winged helix-like DNA-binding domain superfamily/Winged helix DNA-binding domain"/>
    <property type="match status" value="1"/>
</dbReference>
<comment type="catalytic activity">
    <reaction evidence="20">
        <text>a 1,2-diacyl-sn-glycero-3-phospho-(1D-myo-inositol) + ATP = a 1,2-diacyl-sn-glycero-3-phospho-(1D-myo-inositol-5-phosphate) + ADP + H(+)</text>
        <dbReference type="Rhea" id="RHEA:44680"/>
        <dbReference type="ChEBI" id="CHEBI:15378"/>
        <dbReference type="ChEBI" id="CHEBI:30616"/>
        <dbReference type="ChEBI" id="CHEBI:57795"/>
        <dbReference type="ChEBI" id="CHEBI:57880"/>
        <dbReference type="ChEBI" id="CHEBI:456216"/>
    </reaction>
    <physiologicalReaction direction="left-to-right" evidence="20">
        <dbReference type="Rhea" id="RHEA:44681"/>
    </physiologicalReaction>
</comment>
<dbReference type="FunFam" id="1.10.10.10:FF:000206">
    <property type="entry name" value="1-phosphatidylinositol 3-phosphate 5-kinase isoform X1"/>
    <property type="match status" value="1"/>
</dbReference>
<keyword evidence="13 29" id="KW-0067">ATP-binding</keyword>
<feature type="compositionally biased region" description="Basic residues" evidence="30">
    <location>
        <begin position="2020"/>
        <end position="2031"/>
    </location>
</feature>
<dbReference type="GO" id="GO:1903426">
    <property type="term" value="P:regulation of reactive oxygen species biosynthetic process"/>
    <property type="evidence" value="ECO:0007669"/>
    <property type="project" value="UniProtKB-ARBA"/>
</dbReference>
<comment type="subunit">
    <text evidence="22">Component of the PI(3,5)P2 regulatory complex/PAS complex, at least composed of PIKFYVE, FIG4 and VAC14. VAC14 nucleates the assembly of the complex and serves as a scaffold by pentamerizing into a star-shaped structure, which can bind a single copy each of PIKFYVE and FIG4 and coordinates their activities. Interacts (via chaperonin-like domain) with RABEPK; the interaction recruits RABEPK to the endosomal membrane. Interacts with SPAG9. Interacts with EGFR.</text>
</comment>
<organism evidence="34 35">
    <name type="scientific">Patiria miniata</name>
    <name type="common">Bat star</name>
    <name type="synonym">Asterina miniata</name>
    <dbReference type="NCBI Taxonomy" id="46514"/>
    <lineage>
        <taxon>Eukaryota</taxon>
        <taxon>Metazoa</taxon>
        <taxon>Echinodermata</taxon>
        <taxon>Eleutherozoa</taxon>
        <taxon>Asterozoa</taxon>
        <taxon>Asteroidea</taxon>
        <taxon>Valvatacea</taxon>
        <taxon>Valvatida</taxon>
        <taxon>Asterinidae</taxon>
        <taxon>Patiria</taxon>
    </lineage>
</organism>